<proteinExistence type="predicted"/>
<comment type="caution">
    <text evidence="1">The sequence shown here is derived from an EMBL/GenBank/DDBJ whole genome shotgun (WGS) entry which is preliminary data.</text>
</comment>
<gene>
    <name evidence="1" type="ORF">A2826_02190</name>
</gene>
<accession>A0A1F5NUQ2</accession>
<evidence type="ECO:0000313" key="2">
    <source>
        <dbReference type="Proteomes" id="UP000177912"/>
    </source>
</evidence>
<organism evidence="1 2">
    <name type="scientific">Candidatus Doudnabacteria bacterium RIFCSPHIGHO2_01_FULL_43_23</name>
    <dbReference type="NCBI Taxonomy" id="1817822"/>
    <lineage>
        <taxon>Bacteria</taxon>
        <taxon>Candidatus Doudnaibacteriota</taxon>
    </lineage>
</organism>
<sequence length="206" mass="22921">MQGLSSKQKLLLTVVGVILIFGLILFIVVKPLLADLGTLHNEVQGQKDELNLLILEEASYKTASADLARIEDRVEEIRDLFPVKEQLAVFVERLEFIARDLENDFSITITDAEEQNTSSGSGDSEVYTIVPRLANVEVIPFDFQLSGSFLGIVQFLQTLENQPFFSEIDSFVLRSDLSEGSGDQDLQSRSGRVEAVIRSAFYASDK</sequence>
<reference evidence="1 2" key="1">
    <citation type="journal article" date="2016" name="Nat. Commun.">
        <title>Thousands of microbial genomes shed light on interconnected biogeochemical processes in an aquifer system.</title>
        <authorList>
            <person name="Anantharaman K."/>
            <person name="Brown C.T."/>
            <person name="Hug L.A."/>
            <person name="Sharon I."/>
            <person name="Castelle C.J."/>
            <person name="Probst A.J."/>
            <person name="Thomas B.C."/>
            <person name="Singh A."/>
            <person name="Wilkins M.J."/>
            <person name="Karaoz U."/>
            <person name="Brodie E.L."/>
            <person name="Williams K.H."/>
            <person name="Hubbard S.S."/>
            <person name="Banfield J.F."/>
        </authorList>
    </citation>
    <scope>NUCLEOTIDE SEQUENCE [LARGE SCALE GENOMIC DNA]</scope>
</reference>
<dbReference type="InterPro" id="IPR014717">
    <property type="entry name" value="Transl_elong_EF1B/ribsomal_bS6"/>
</dbReference>
<name>A0A1F5NUQ2_9BACT</name>
<evidence type="ECO:0008006" key="3">
    <source>
        <dbReference type="Google" id="ProtNLM"/>
    </source>
</evidence>
<evidence type="ECO:0000313" key="1">
    <source>
        <dbReference type="EMBL" id="OGE81343.1"/>
    </source>
</evidence>
<dbReference type="STRING" id="1817822.A2826_02190"/>
<dbReference type="EMBL" id="MFEI01000008">
    <property type="protein sequence ID" value="OGE81343.1"/>
    <property type="molecule type" value="Genomic_DNA"/>
</dbReference>
<dbReference type="AlphaFoldDB" id="A0A1F5NUQ2"/>
<dbReference type="Proteomes" id="UP000177912">
    <property type="component" value="Unassembled WGS sequence"/>
</dbReference>
<dbReference type="Gene3D" id="3.30.70.60">
    <property type="match status" value="1"/>
</dbReference>
<protein>
    <recommendedName>
        <fullName evidence="3">Pilus assembly protein PilO</fullName>
    </recommendedName>
</protein>